<dbReference type="PANTHER" id="PTHR24198:SF165">
    <property type="entry name" value="ANKYRIN REPEAT-CONTAINING PROTEIN-RELATED"/>
    <property type="match status" value="1"/>
</dbReference>
<dbReference type="PROSITE" id="PS50088">
    <property type="entry name" value="ANK_REPEAT"/>
    <property type="match status" value="2"/>
</dbReference>
<reference evidence="1 2" key="1">
    <citation type="journal article" date="2019" name="Int. J. Syst. Evol. Microbiol.">
        <title>Capsulimonas corticalis gen. nov., sp. nov., an aerobic capsulated bacterium, of a novel bacterial order, Capsulimonadales ord. nov., of the class Armatimonadia of the phylum Armatimonadetes.</title>
        <authorList>
            <person name="Li J."/>
            <person name="Kudo C."/>
            <person name="Tonouchi A."/>
        </authorList>
    </citation>
    <scope>NUCLEOTIDE SEQUENCE [LARGE SCALE GENOMIC DNA]</scope>
    <source>
        <strain evidence="1 2">AX-7</strain>
    </source>
</reference>
<evidence type="ECO:0000313" key="2">
    <source>
        <dbReference type="Proteomes" id="UP000287394"/>
    </source>
</evidence>
<dbReference type="AlphaFoldDB" id="A0A402CXX1"/>
<organism evidence="1 2">
    <name type="scientific">Capsulimonas corticalis</name>
    <dbReference type="NCBI Taxonomy" id="2219043"/>
    <lineage>
        <taxon>Bacteria</taxon>
        <taxon>Bacillati</taxon>
        <taxon>Armatimonadota</taxon>
        <taxon>Armatimonadia</taxon>
        <taxon>Capsulimonadales</taxon>
        <taxon>Capsulimonadaceae</taxon>
        <taxon>Capsulimonas</taxon>
    </lineage>
</organism>
<evidence type="ECO:0000313" key="1">
    <source>
        <dbReference type="EMBL" id="BDI32128.1"/>
    </source>
</evidence>
<dbReference type="EMBL" id="AP025739">
    <property type="protein sequence ID" value="BDI32128.1"/>
    <property type="molecule type" value="Genomic_DNA"/>
</dbReference>
<keyword evidence="2" id="KW-1185">Reference proteome</keyword>
<dbReference type="Gene3D" id="1.25.40.20">
    <property type="entry name" value="Ankyrin repeat-containing domain"/>
    <property type="match status" value="1"/>
</dbReference>
<dbReference type="SMART" id="SM00248">
    <property type="entry name" value="ANK"/>
    <property type="match status" value="3"/>
</dbReference>
<dbReference type="PANTHER" id="PTHR24198">
    <property type="entry name" value="ANKYRIN REPEAT AND PROTEIN KINASE DOMAIN-CONTAINING PROTEIN"/>
    <property type="match status" value="1"/>
</dbReference>
<dbReference type="KEGG" id="ccot:CCAX7_41790"/>
<gene>
    <name evidence="1" type="ORF">CCAX7_41790</name>
</gene>
<accession>A0A402CXX1</accession>
<name>A0A402CXX1_9BACT</name>
<dbReference type="PROSITE" id="PS50297">
    <property type="entry name" value="ANK_REP_REGION"/>
    <property type="match status" value="2"/>
</dbReference>
<dbReference type="Proteomes" id="UP000287394">
    <property type="component" value="Chromosome"/>
</dbReference>
<dbReference type="Pfam" id="PF12796">
    <property type="entry name" value="Ank_2"/>
    <property type="match status" value="1"/>
</dbReference>
<proteinExistence type="predicted"/>
<dbReference type="SUPFAM" id="SSF48403">
    <property type="entry name" value="Ankyrin repeat"/>
    <property type="match status" value="1"/>
</dbReference>
<dbReference type="InterPro" id="IPR002110">
    <property type="entry name" value="Ankyrin_rpt"/>
</dbReference>
<protein>
    <submittedName>
        <fullName evidence="1">Uncharacterized protein</fullName>
    </submittedName>
</protein>
<dbReference type="InterPro" id="IPR036770">
    <property type="entry name" value="Ankyrin_rpt-contain_sf"/>
</dbReference>
<sequence length="93" mass="9784">MTPLQSALARGKAEIARMLIERGANVEAASDGSDWSPLHYCAANDLPDIARLLLEHGANPNARLANGDTPLKMAVAKAHDIVAATLRDNGGLQ</sequence>